<evidence type="ECO:0000256" key="1">
    <source>
        <dbReference type="SAM" id="Phobius"/>
    </source>
</evidence>
<keyword evidence="1" id="KW-0472">Membrane</keyword>
<dbReference type="RefSeq" id="WP_184424411.1">
    <property type="nucleotide sequence ID" value="NZ_AP027362.1"/>
</dbReference>
<accession>A0A7X0TTY3</accession>
<dbReference type="Pfam" id="PF00990">
    <property type="entry name" value="GGDEF"/>
    <property type="match status" value="1"/>
</dbReference>
<dbReference type="GO" id="GO:0071111">
    <property type="term" value="F:cyclic-guanylate-specific phosphodiesterase activity"/>
    <property type="evidence" value="ECO:0007669"/>
    <property type="project" value="InterPro"/>
</dbReference>
<dbReference type="Gene3D" id="3.30.70.270">
    <property type="match status" value="1"/>
</dbReference>
<dbReference type="Pfam" id="PF00563">
    <property type="entry name" value="EAL"/>
    <property type="match status" value="1"/>
</dbReference>
<feature type="transmembrane region" description="Helical" evidence="1">
    <location>
        <begin position="123"/>
        <end position="147"/>
    </location>
</feature>
<dbReference type="SUPFAM" id="SSF55073">
    <property type="entry name" value="Nucleotide cyclase"/>
    <property type="match status" value="1"/>
</dbReference>
<dbReference type="PROSITE" id="PS50883">
    <property type="entry name" value="EAL"/>
    <property type="match status" value="1"/>
</dbReference>
<dbReference type="PROSITE" id="PS50887">
    <property type="entry name" value="GGDEF"/>
    <property type="match status" value="1"/>
</dbReference>
<dbReference type="InterPro" id="IPR043128">
    <property type="entry name" value="Rev_trsase/Diguanyl_cyclase"/>
</dbReference>
<comment type="caution">
    <text evidence="4">The sequence shown here is derived from an EMBL/GenBank/DDBJ whole genome shotgun (WGS) entry which is preliminary data.</text>
</comment>
<dbReference type="PANTHER" id="PTHR33121:SF79">
    <property type="entry name" value="CYCLIC DI-GMP PHOSPHODIESTERASE PDED-RELATED"/>
    <property type="match status" value="1"/>
</dbReference>
<dbReference type="SMART" id="SM00052">
    <property type="entry name" value="EAL"/>
    <property type="match status" value="1"/>
</dbReference>
<evidence type="ECO:0000313" key="4">
    <source>
        <dbReference type="EMBL" id="MBB6543628.1"/>
    </source>
</evidence>
<dbReference type="EMBL" id="JACHHU010000017">
    <property type="protein sequence ID" value="MBB6543628.1"/>
    <property type="molecule type" value="Genomic_DNA"/>
</dbReference>
<dbReference type="InterPro" id="IPR001633">
    <property type="entry name" value="EAL_dom"/>
</dbReference>
<evidence type="ECO:0000313" key="5">
    <source>
        <dbReference type="Proteomes" id="UP000537141"/>
    </source>
</evidence>
<dbReference type="AlphaFoldDB" id="A0A7X0TTY3"/>
<evidence type="ECO:0000259" key="2">
    <source>
        <dbReference type="PROSITE" id="PS50883"/>
    </source>
</evidence>
<dbReference type="SMART" id="SM00267">
    <property type="entry name" value="GGDEF"/>
    <property type="match status" value="1"/>
</dbReference>
<dbReference type="Proteomes" id="UP000537141">
    <property type="component" value="Unassembled WGS sequence"/>
</dbReference>
<keyword evidence="1" id="KW-1133">Transmembrane helix</keyword>
<dbReference type="Gene3D" id="3.20.20.450">
    <property type="entry name" value="EAL domain"/>
    <property type="match status" value="1"/>
</dbReference>
<feature type="transmembrane region" description="Helical" evidence="1">
    <location>
        <begin position="12"/>
        <end position="35"/>
    </location>
</feature>
<keyword evidence="1" id="KW-0812">Transmembrane</keyword>
<name>A0A7X0TTY3_9GAMM</name>
<dbReference type="InterPro" id="IPR050706">
    <property type="entry name" value="Cyclic-di-GMP_PDE-like"/>
</dbReference>
<feature type="domain" description="GGDEF" evidence="3">
    <location>
        <begin position="240"/>
        <end position="371"/>
    </location>
</feature>
<organism evidence="4 5">
    <name type="scientific">Thalassotalea piscium</name>
    <dbReference type="NCBI Taxonomy" id="1230533"/>
    <lineage>
        <taxon>Bacteria</taxon>
        <taxon>Pseudomonadati</taxon>
        <taxon>Pseudomonadota</taxon>
        <taxon>Gammaproteobacteria</taxon>
        <taxon>Alteromonadales</taxon>
        <taxon>Colwelliaceae</taxon>
        <taxon>Thalassotalea</taxon>
    </lineage>
</organism>
<dbReference type="InterPro" id="IPR035919">
    <property type="entry name" value="EAL_sf"/>
</dbReference>
<feature type="domain" description="EAL" evidence="2">
    <location>
        <begin position="384"/>
        <end position="624"/>
    </location>
</feature>
<dbReference type="SUPFAM" id="SSF141868">
    <property type="entry name" value="EAL domain-like"/>
    <property type="match status" value="1"/>
</dbReference>
<dbReference type="PANTHER" id="PTHR33121">
    <property type="entry name" value="CYCLIC DI-GMP PHOSPHODIESTERASE PDEF"/>
    <property type="match status" value="1"/>
</dbReference>
<dbReference type="CDD" id="cd01948">
    <property type="entry name" value="EAL"/>
    <property type="match status" value="1"/>
</dbReference>
<evidence type="ECO:0000259" key="3">
    <source>
        <dbReference type="PROSITE" id="PS50887"/>
    </source>
</evidence>
<proteinExistence type="predicted"/>
<keyword evidence="5" id="KW-1185">Reference proteome</keyword>
<dbReference type="InterPro" id="IPR000160">
    <property type="entry name" value="GGDEF_dom"/>
</dbReference>
<sequence>MYTYSQLLFRNIIFGLLFSLATSAIAVFLVQQLFIEQQQQHRVLLTQITAIENIEYQQLFNHLNSAFNYKTLIIKNSKQDALLAIAKPLSFFEEFLLPSRTSLTTKDNLSINFQISVTNEINFLMSFIIAVFVFSIVASIIAGWLSLNRYTKVITQVSEQIKLGINRIISPNTKQKDSKYSGVINLPSIQTILTDLQALLNKHIEGTSKLEKEAYVEPLTQLDNRSRFVQFFDQQNESVKFGVLTITRCSELQTINQIHGYNEGDNYICKVADIMKSTVARYQGAQLFRLNSSDFATILPNVKMQEAERYAQLLTDQFNHYQQASDLDSVAYTGLVAFDTDKPLGELLALVDTGISIAQTKKINAWYAQKDSEILESSSASYGNQNWRQEIDSVIENQRVTLLVQHIKPSSRNNKVYSEVLARFLNSNDEMLPTASFIAMAEKLDKIVAIDRMIVDRAIEEIKQKNMSDHHFGINLSARTIHDEHFLIWLERRLLKDSAIASKLVFEITEYGLQQNIKTSKRFIDMVHRVGSRLTVERFGVGLTSFKFFRDLKPDFIKMDSTYTRDIDEDKNNQYFLRLMVDLAHRLSITVLAESVETQEEKFTLEKLFIDGCQGFYIGKPEPI</sequence>
<protein>
    <submittedName>
        <fullName evidence="4">EAL domain-containing protein (Putative c-di-GMP-specific phosphodiesterase class I)/GGDEF domain-containing protein</fullName>
    </submittedName>
</protein>
<dbReference type="InterPro" id="IPR029787">
    <property type="entry name" value="Nucleotide_cyclase"/>
</dbReference>
<gene>
    <name evidence="4" type="ORF">HNQ55_002149</name>
</gene>
<reference evidence="4 5" key="1">
    <citation type="submission" date="2020-08" db="EMBL/GenBank/DDBJ databases">
        <title>Genomic Encyclopedia of Type Strains, Phase IV (KMG-IV): sequencing the most valuable type-strain genomes for metagenomic binning, comparative biology and taxonomic classification.</title>
        <authorList>
            <person name="Goeker M."/>
        </authorList>
    </citation>
    <scope>NUCLEOTIDE SEQUENCE [LARGE SCALE GENOMIC DNA]</scope>
    <source>
        <strain evidence="4 5">DSM 26287</strain>
    </source>
</reference>